<evidence type="ECO:0000256" key="1">
    <source>
        <dbReference type="ARBA" id="ARBA00004141"/>
    </source>
</evidence>
<comment type="subcellular location">
    <subcellularLocation>
        <location evidence="1">Membrane</location>
        <topology evidence="1">Multi-pass membrane protein</topology>
    </subcellularLocation>
</comment>
<evidence type="ECO:0000256" key="4">
    <source>
        <dbReference type="ARBA" id="ARBA00022801"/>
    </source>
</evidence>
<evidence type="ECO:0000313" key="11">
    <source>
        <dbReference type="Proteomes" id="UP000245783"/>
    </source>
</evidence>
<accession>A0A316W7J5</accession>
<dbReference type="GO" id="GO:0016020">
    <property type="term" value="C:membrane"/>
    <property type="evidence" value="ECO:0007669"/>
    <property type="project" value="UniProtKB-SubCell"/>
</dbReference>
<dbReference type="AlphaFoldDB" id="A0A316W7J5"/>
<dbReference type="OrthoDB" id="10260614at2759"/>
<dbReference type="SUPFAM" id="SSF144091">
    <property type="entry name" value="Rhomboid-like"/>
    <property type="match status" value="1"/>
</dbReference>
<gene>
    <name evidence="10" type="ORF">IE81DRAFT_319697</name>
</gene>
<evidence type="ECO:0000256" key="2">
    <source>
        <dbReference type="ARBA" id="ARBA00009045"/>
    </source>
</evidence>
<dbReference type="GeneID" id="37034673"/>
<evidence type="ECO:0000256" key="3">
    <source>
        <dbReference type="ARBA" id="ARBA00022692"/>
    </source>
</evidence>
<dbReference type="GO" id="GO:0006465">
    <property type="term" value="P:signal peptide processing"/>
    <property type="evidence" value="ECO:0007669"/>
    <property type="project" value="TreeGrafter"/>
</dbReference>
<feature type="compositionally biased region" description="Basic and acidic residues" evidence="7">
    <location>
        <begin position="61"/>
        <end position="73"/>
    </location>
</feature>
<dbReference type="InParanoid" id="A0A316W7J5"/>
<organism evidence="10 11">
    <name type="scientific">Ceraceosorus guamensis</name>
    <dbReference type="NCBI Taxonomy" id="1522189"/>
    <lineage>
        <taxon>Eukaryota</taxon>
        <taxon>Fungi</taxon>
        <taxon>Dikarya</taxon>
        <taxon>Basidiomycota</taxon>
        <taxon>Ustilaginomycotina</taxon>
        <taxon>Exobasidiomycetes</taxon>
        <taxon>Ceraceosorales</taxon>
        <taxon>Ceraceosoraceae</taxon>
        <taxon>Ceraceosorus</taxon>
    </lineage>
</organism>
<feature type="transmembrane region" description="Helical" evidence="8">
    <location>
        <begin position="301"/>
        <end position="317"/>
    </location>
</feature>
<dbReference type="STRING" id="1522189.A0A316W7J5"/>
<keyword evidence="5 8" id="KW-1133">Transmembrane helix</keyword>
<name>A0A316W7J5_9BASI</name>
<dbReference type="EMBL" id="KZ819353">
    <property type="protein sequence ID" value="PWN45857.1"/>
    <property type="molecule type" value="Genomic_DNA"/>
</dbReference>
<evidence type="ECO:0000256" key="7">
    <source>
        <dbReference type="SAM" id="MobiDB-lite"/>
    </source>
</evidence>
<dbReference type="Gene3D" id="1.20.1540.10">
    <property type="entry name" value="Rhomboid-like"/>
    <property type="match status" value="1"/>
</dbReference>
<feature type="domain" description="Peptidase S54 rhomboid" evidence="9">
    <location>
        <begin position="286"/>
        <end position="457"/>
    </location>
</feature>
<evidence type="ECO:0000256" key="5">
    <source>
        <dbReference type="ARBA" id="ARBA00022989"/>
    </source>
</evidence>
<dbReference type="RefSeq" id="XP_025373017.1">
    <property type="nucleotide sequence ID" value="XM_025512803.1"/>
</dbReference>
<dbReference type="InterPro" id="IPR035952">
    <property type="entry name" value="Rhomboid-like_sf"/>
</dbReference>
<keyword evidence="6 8" id="KW-0472">Membrane</keyword>
<dbReference type="PANTHER" id="PTHR43731">
    <property type="entry name" value="RHOMBOID PROTEASE"/>
    <property type="match status" value="1"/>
</dbReference>
<feature type="transmembrane region" description="Helical" evidence="8">
    <location>
        <begin position="242"/>
        <end position="262"/>
    </location>
</feature>
<keyword evidence="11" id="KW-1185">Reference proteome</keyword>
<feature type="transmembrane region" description="Helical" evidence="8">
    <location>
        <begin position="380"/>
        <end position="402"/>
    </location>
</feature>
<dbReference type="InterPro" id="IPR050925">
    <property type="entry name" value="Rhomboid_protease_S54"/>
</dbReference>
<sequence>MALRSVLSIHPLRSHITAQYSSGITGQQVLARRASLPFARKFNSSTLLAQPRPRRFKSGLERHEEAETLRSEDLVNPSGRIYSPRRGRDDEDSDVLQQAVRAGLDRDSIAELQDRLDRAKKPSIVWATLSTMALGYACYSTAAWYSVKNTEELKDQDRGRGRFWPNLASLWPVGETQALTAEESRLRVVRQEEIVKKAQSSARALSKLCDQLLLPQSLKQSLSQAWLSIVAHYLNLSPGQQAMVPVIAVNTAIFAASAAYSLRPLSRLGRLWSRTFIHSPSSGRHHTILTSSFAHSAPMHFLFNNLALWSFSATIFSSKPFLSSDEGILKHTSEASLAPHLLAFCALAGISSGLLSHLVNAARWRFLAARAGEAVARSKYGLTASLGSSGFAYSLLVMNALAFPDAQVGLIFLPMISFPIAQGVLGLVALDVVGVLRGWRMFDHWAHLGGAAFGYLYFKHGNDLWERKKADWRKNWSFTMEYHSDLDAERERKV</sequence>
<dbReference type="GO" id="GO:0004252">
    <property type="term" value="F:serine-type endopeptidase activity"/>
    <property type="evidence" value="ECO:0007669"/>
    <property type="project" value="InterPro"/>
</dbReference>
<evidence type="ECO:0000256" key="8">
    <source>
        <dbReference type="SAM" id="Phobius"/>
    </source>
</evidence>
<keyword evidence="4" id="KW-0378">Hydrolase</keyword>
<feature type="transmembrane region" description="Helical" evidence="8">
    <location>
        <begin position="124"/>
        <end position="145"/>
    </location>
</feature>
<evidence type="ECO:0000313" key="10">
    <source>
        <dbReference type="EMBL" id="PWN45857.1"/>
    </source>
</evidence>
<dbReference type="Pfam" id="PF01694">
    <property type="entry name" value="Rhomboid"/>
    <property type="match status" value="1"/>
</dbReference>
<feature type="region of interest" description="Disordered" evidence="7">
    <location>
        <begin position="61"/>
        <end position="94"/>
    </location>
</feature>
<protein>
    <recommendedName>
        <fullName evidence="9">Peptidase S54 rhomboid domain-containing protein</fullName>
    </recommendedName>
</protein>
<comment type="similarity">
    <text evidence="2">Belongs to the peptidase S54 family.</text>
</comment>
<evidence type="ECO:0000256" key="6">
    <source>
        <dbReference type="ARBA" id="ARBA00023136"/>
    </source>
</evidence>
<keyword evidence="3 8" id="KW-0812">Transmembrane</keyword>
<proteinExistence type="inferred from homology"/>
<dbReference type="Proteomes" id="UP000245783">
    <property type="component" value="Unassembled WGS sequence"/>
</dbReference>
<dbReference type="InterPro" id="IPR022764">
    <property type="entry name" value="Peptidase_S54_rhomboid_dom"/>
</dbReference>
<dbReference type="PANTHER" id="PTHR43731:SF14">
    <property type="entry name" value="PRESENILIN-ASSOCIATED RHOMBOID-LIKE PROTEIN, MITOCHONDRIAL"/>
    <property type="match status" value="1"/>
</dbReference>
<feature type="transmembrane region" description="Helical" evidence="8">
    <location>
        <begin position="408"/>
        <end position="433"/>
    </location>
</feature>
<evidence type="ECO:0000259" key="9">
    <source>
        <dbReference type="Pfam" id="PF01694"/>
    </source>
</evidence>
<feature type="transmembrane region" description="Helical" evidence="8">
    <location>
        <begin position="337"/>
        <end position="359"/>
    </location>
</feature>
<reference evidence="10 11" key="1">
    <citation type="journal article" date="2018" name="Mol. Biol. Evol.">
        <title>Broad Genomic Sampling Reveals a Smut Pathogenic Ancestry of the Fungal Clade Ustilaginomycotina.</title>
        <authorList>
            <person name="Kijpornyongpan T."/>
            <person name="Mondo S.J."/>
            <person name="Barry K."/>
            <person name="Sandor L."/>
            <person name="Lee J."/>
            <person name="Lipzen A."/>
            <person name="Pangilinan J."/>
            <person name="LaButti K."/>
            <person name="Hainaut M."/>
            <person name="Henrissat B."/>
            <person name="Grigoriev I.V."/>
            <person name="Spatafora J.W."/>
            <person name="Aime M.C."/>
        </authorList>
    </citation>
    <scope>NUCLEOTIDE SEQUENCE [LARGE SCALE GENOMIC DNA]</scope>
    <source>
        <strain evidence="10 11">MCA 4658</strain>
    </source>
</reference>